<evidence type="ECO:0000256" key="3">
    <source>
        <dbReference type="ARBA" id="ARBA00011955"/>
    </source>
</evidence>
<evidence type="ECO:0000313" key="13">
    <source>
        <dbReference type="Proteomes" id="UP000471465"/>
    </source>
</evidence>
<organism evidence="12 13">
    <name type="scientific">Psychrobacter nivimaris</name>
    <dbReference type="NCBI Taxonomy" id="281738"/>
    <lineage>
        <taxon>Bacteria</taxon>
        <taxon>Pseudomonadati</taxon>
        <taxon>Pseudomonadota</taxon>
        <taxon>Gammaproteobacteria</taxon>
        <taxon>Moraxellales</taxon>
        <taxon>Moraxellaceae</taxon>
        <taxon>Psychrobacter</taxon>
    </lineage>
</organism>
<dbReference type="GO" id="GO:0016740">
    <property type="term" value="F:transferase activity"/>
    <property type="evidence" value="ECO:0007669"/>
    <property type="project" value="UniProtKB-KW"/>
</dbReference>
<evidence type="ECO:0000256" key="5">
    <source>
        <dbReference type="ARBA" id="ARBA00022630"/>
    </source>
</evidence>
<keyword evidence="13" id="KW-1185">Reference proteome</keyword>
<evidence type="ECO:0000256" key="1">
    <source>
        <dbReference type="ARBA" id="ARBA00001946"/>
    </source>
</evidence>
<protein>
    <recommendedName>
        <fullName evidence="4">FAD:protein FMN transferase</fullName>
        <ecNumber evidence="3">2.7.1.180</ecNumber>
    </recommendedName>
    <alternativeName>
        <fullName evidence="10">Flavin transferase</fullName>
    </alternativeName>
</protein>
<comment type="similarity">
    <text evidence="2">Belongs to the ApbE family.</text>
</comment>
<dbReference type="Gene3D" id="3.10.520.10">
    <property type="entry name" value="ApbE-like domains"/>
    <property type="match status" value="1"/>
</dbReference>
<keyword evidence="9" id="KW-0460">Magnesium</keyword>
<dbReference type="Pfam" id="PF02424">
    <property type="entry name" value="ApbE"/>
    <property type="match status" value="1"/>
</dbReference>
<comment type="caution">
    <text evidence="12">The sequence shown here is derived from an EMBL/GenBank/DDBJ whole genome shotgun (WGS) entry which is preliminary data.</text>
</comment>
<dbReference type="InterPro" id="IPR024932">
    <property type="entry name" value="ApbE"/>
</dbReference>
<accession>A0A6N7BYJ4</accession>
<dbReference type="PANTHER" id="PTHR30040:SF2">
    <property type="entry name" value="FAD:PROTEIN FMN TRANSFERASE"/>
    <property type="match status" value="1"/>
</dbReference>
<evidence type="ECO:0000256" key="7">
    <source>
        <dbReference type="ARBA" id="ARBA00022723"/>
    </source>
</evidence>
<proteinExistence type="inferred from homology"/>
<evidence type="ECO:0000256" key="10">
    <source>
        <dbReference type="ARBA" id="ARBA00031306"/>
    </source>
</evidence>
<dbReference type="PANTHER" id="PTHR30040">
    <property type="entry name" value="THIAMINE BIOSYNTHESIS LIPOPROTEIN APBE"/>
    <property type="match status" value="1"/>
</dbReference>
<dbReference type="EC" id="2.7.1.180" evidence="3"/>
<evidence type="ECO:0000256" key="8">
    <source>
        <dbReference type="ARBA" id="ARBA00022827"/>
    </source>
</evidence>
<reference evidence="12 13" key="1">
    <citation type="submission" date="2019-09" db="EMBL/GenBank/DDBJ databases">
        <title>Draft genome sequence of Psychrobacter nivimaris LAMA 639, in search for biotechnological relevant genes.</title>
        <authorList>
            <person name="Lima A.O.S."/>
            <person name="Staloch B.E.K."/>
            <person name="Freitas R.C."/>
            <person name="Niero H."/>
            <person name="Silva M.A.C."/>
        </authorList>
    </citation>
    <scope>NUCLEOTIDE SEQUENCE [LARGE SCALE GENOMIC DNA]</scope>
    <source>
        <strain evidence="12 13">LAMA 639</strain>
    </source>
</reference>
<dbReference type="RefSeq" id="WP_160022937.1">
    <property type="nucleotide sequence ID" value="NZ_VZIZ01000026.1"/>
</dbReference>
<keyword evidence="7" id="KW-0479">Metal-binding</keyword>
<keyword evidence="5" id="KW-0285">Flavoprotein</keyword>
<name>A0A6N7BYJ4_9GAMM</name>
<dbReference type="AlphaFoldDB" id="A0A6N7BYJ4"/>
<evidence type="ECO:0000256" key="4">
    <source>
        <dbReference type="ARBA" id="ARBA00016337"/>
    </source>
</evidence>
<dbReference type="SUPFAM" id="SSF143631">
    <property type="entry name" value="ApbE-like"/>
    <property type="match status" value="1"/>
</dbReference>
<dbReference type="InterPro" id="IPR003374">
    <property type="entry name" value="ApbE-like_sf"/>
</dbReference>
<evidence type="ECO:0000256" key="9">
    <source>
        <dbReference type="ARBA" id="ARBA00022842"/>
    </source>
</evidence>
<comment type="cofactor">
    <cofactor evidence="1">
        <name>Mg(2+)</name>
        <dbReference type="ChEBI" id="CHEBI:18420"/>
    </cofactor>
</comment>
<keyword evidence="8" id="KW-0274">FAD</keyword>
<dbReference type="Proteomes" id="UP000471465">
    <property type="component" value="Unassembled WGS sequence"/>
</dbReference>
<evidence type="ECO:0000313" key="12">
    <source>
        <dbReference type="EMBL" id="KAF0568093.1"/>
    </source>
</evidence>
<gene>
    <name evidence="12" type="ORF">FQV37_1429</name>
</gene>
<evidence type="ECO:0000256" key="2">
    <source>
        <dbReference type="ARBA" id="ARBA00008282"/>
    </source>
</evidence>
<evidence type="ECO:0000256" key="11">
    <source>
        <dbReference type="ARBA" id="ARBA00048540"/>
    </source>
</evidence>
<evidence type="ECO:0000256" key="6">
    <source>
        <dbReference type="ARBA" id="ARBA00022679"/>
    </source>
</evidence>
<keyword evidence="6 12" id="KW-0808">Transferase</keyword>
<sequence length="369" mass="41054">MSKNTTKLATLKLAAMGCHIQITLNITKIGTQHSQEIIDHQISLLKSETQQRLARWEHIFSRFDETSELMRLNNHTDQWREVSAELFEVLGRAIYFVVETQGLITPTLLKPLWAAGYRQSFETLPKMSTPSIPVITSNSGSNAATYLQAQPNANNPNQQIDSIQCRRLVDGQHQIYLPAGIALDLNGYVKGWCAMQLAEQISRSHDWQLPCLVDMGGDIAIGVPRSQALDNAIDSPIVWGVAIAKPYCANGEHMQNDQDVAILTLRSGAVATSGQDYRRWWHKGRWQHHLIHPHYSRPAISDVLTATVMAADTVTAEVYAKYCVLLGVTEAITWLNQHHIAALLIDTNNNVISSIAIEPNLSEPNLVAV</sequence>
<dbReference type="EMBL" id="VZIZ01000026">
    <property type="protein sequence ID" value="KAF0568093.1"/>
    <property type="molecule type" value="Genomic_DNA"/>
</dbReference>
<comment type="catalytic activity">
    <reaction evidence="11">
        <text>L-threonyl-[protein] + FAD = FMN-L-threonyl-[protein] + AMP + H(+)</text>
        <dbReference type="Rhea" id="RHEA:36847"/>
        <dbReference type="Rhea" id="RHEA-COMP:11060"/>
        <dbReference type="Rhea" id="RHEA-COMP:11061"/>
        <dbReference type="ChEBI" id="CHEBI:15378"/>
        <dbReference type="ChEBI" id="CHEBI:30013"/>
        <dbReference type="ChEBI" id="CHEBI:57692"/>
        <dbReference type="ChEBI" id="CHEBI:74257"/>
        <dbReference type="ChEBI" id="CHEBI:456215"/>
        <dbReference type="EC" id="2.7.1.180"/>
    </reaction>
</comment>
<dbReference type="GO" id="GO:0046872">
    <property type="term" value="F:metal ion binding"/>
    <property type="evidence" value="ECO:0007669"/>
    <property type="project" value="UniProtKB-KW"/>
</dbReference>